<dbReference type="AlphaFoldDB" id="A0A931MI58"/>
<dbReference type="SUPFAM" id="SSF53756">
    <property type="entry name" value="UDP-Glycosyltransferase/glycogen phosphorylase"/>
    <property type="match status" value="1"/>
</dbReference>
<gene>
    <name evidence="1" type="ORF">I5803_17230</name>
</gene>
<evidence type="ECO:0000313" key="1">
    <source>
        <dbReference type="EMBL" id="MBG9389776.1"/>
    </source>
</evidence>
<reference evidence="1" key="1">
    <citation type="submission" date="2020-11" db="EMBL/GenBank/DDBJ databases">
        <title>Bacterial whole genome sequence for Caenimonas sp. DR4.4.</title>
        <authorList>
            <person name="Le V."/>
            <person name="Ko S.-R."/>
            <person name="Ahn C.-Y."/>
            <person name="Oh H.-M."/>
        </authorList>
    </citation>
    <scope>NUCLEOTIDE SEQUENCE</scope>
    <source>
        <strain evidence="1">DR4.4</strain>
    </source>
</reference>
<proteinExistence type="predicted"/>
<keyword evidence="2" id="KW-1185">Reference proteome</keyword>
<name>A0A931MI58_9BURK</name>
<dbReference type="Pfam" id="PF13692">
    <property type="entry name" value="Glyco_trans_1_4"/>
    <property type="match status" value="1"/>
</dbReference>
<protein>
    <submittedName>
        <fullName evidence="1">Glycosyltransferase</fullName>
    </submittedName>
</protein>
<dbReference type="Proteomes" id="UP000651050">
    <property type="component" value="Unassembled WGS sequence"/>
</dbReference>
<accession>A0A931MI58</accession>
<organism evidence="1 2">
    <name type="scientific">Caenimonas aquaedulcis</name>
    <dbReference type="NCBI Taxonomy" id="2793270"/>
    <lineage>
        <taxon>Bacteria</taxon>
        <taxon>Pseudomonadati</taxon>
        <taxon>Pseudomonadota</taxon>
        <taxon>Betaproteobacteria</taxon>
        <taxon>Burkholderiales</taxon>
        <taxon>Comamonadaceae</taxon>
        <taxon>Caenimonas</taxon>
    </lineage>
</organism>
<dbReference type="RefSeq" id="WP_196987552.1">
    <property type="nucleotide sequence ID" value="NZ_JADWYS010000001.1"/>
</dbReference>
<comment type="caution">
    <text evidence="1">The sequence shown here is derived from an EMBL/GenBank/DDBJ whole genome shotgun (WGS) entry which is preliminary data.</text>
</comment>
<evidence type="ECO:0000313" key="2">
    <source>
        <dbReference type="Proteomes" id="UP000651050"/>
    </source>
</evidence>
<dbReference type="Gene3D" id="3.40.50.2000">
    <property type="entry name" value="Glycogen Phosphorylase B"/>
    <property type="match status" value="1"/>
</dbReference>
<sequence>MFSLSTVPAVPHEDPWHLPLQERMRLLARRPRAVAYFYEQADNSTFRYRVHNMVEVLNDGEGDIGASYFFHADLTRLEEIAQAAELLVIGRTRYDHRVNRLVAAFRRRGKRVLFDVDDFVFDTDYVHLLVNTLDLDADNPQVWNDWFAYLSRMGAALKLCDGGITTNEYLAARMRAFAGIPVEVVPNFMNREQLALSERVFEAKATQSPGQDGLIHLGYFSGSPSHNRDFAMVVPALEELLEEDERLGVVVVGYIEAGPRLERFGSRVKRYPFQDYVNLQRLIGSVEFNLMPLQFNTFTDCKSELKYFEAAAVGTLSIASPSHVYARAIDHGVTGFLSRSYEWAGVIRQALGRLGEYRAIAARAHADALGKYAWFTQRDVILRALGLR</sequence>
<dbReference type="EMBL" id="JADWYS010000001">
    <property type="protein sequence ID" value="MBG9389776.1"/>
    <property type="molecule type" value="Genomic_DNA"/>
</dbReference>